<reference evidence="6 7" key="1">
    <citation type="submission" date="2024-09" db="EMBL/GenBank/DDBJ databases">
        <authorList>
            <person name="Sun Q."/>
            <person name="Mori K."/>
        </authorList>
    </citation>
    <scope>NUCLEOTIDE SEQUENCE [LARGE SCALE GENOMIC DNA]</scope>
    <source>
        <strain evidence="6 7">CCM 3426</strain>
    </source>
</reference>
<evidence type="ECO:0000259" key="5">
    <source>
        <dbReference type="Pfam" id="PF00561"/>
    </source>
</evidence>
<evidence type="ECO:0000313" key="7">
    <source>
        <dbReference type="Proteomes" id="UP001589647"/>
    </source>
</evidence>
<feature type="domain" description="AB hydrolase-1" evidence="5">
    <location>
        <begin position="93"/>
        <end position="437"/>
    </location>
</feature>
<dbReference type="GO" id="GO:0016787">
    <property type="term" value="F:hydrolase activity"/>
    <property type="evidence" value="ECO:0007669"/>
    <property type="project" value="UniProtKB-KW"/>
</dbReference>
<dbReference type="EMBL" id="JBHMEI010000001">
    <property type="protein sequence ID" value="MFB9199644.1"/>
    <property type="molecule type" value="Genomic_DNA"/>
</dbReference>
<dbReference type="Gene3D" id="3.40.50.1820">
    <property type="entry name" value="alpha/beta hydrolase"/>
    <property type="match status" value="1"/>
</dbReference>
<comment type="similarity">
    <text evidence="1">Belongs to the peptidase S33 family.</text>
</comment>
<keyword evidence="7" id="KW-1185">Reference proteome</keyword>
<dbReference type="InterPro" id="IPR051601">
    <property type="entry name" value="Serine_prot/Carboxylest_S33"/>
</dbReference>
<dbReference type="PANTHER" id="PTHR43248:SF29">
    <property type="entry name" value="TRIPEPTIDYL AMINOPEPTIDASE"/>
    <property type="match status" value="1"/>
</dbReference>
<evidence type="ECO:0000256" key="1">
    <source>
        <dbReference type="ARBA" id="ARBA00010088"/>
    </source>
</evidence>
<sequence length="467" mass="49938">MRRLITIISPVLAGLIAAAGLSGAARAATPAGLDAYYGQRLAWSGCGSGFQCAKLTVPLDYAKPGGRQIRIAMVRLPATGRRTGSIVLNFGGPGGAGATLLKADKNVMSAAVRQHFDVVSFDPRGVGASSPVRCLSPLGLDAYFAADPTPDNAAEIRRAKAWTKIFAQGCAANSGKQLLAHVGTGEVARDLDVMRAALGDARLTYFGFSYGTYLGARYADLFPTRIRAMVLDGAEDPGQTLAEFGAAQERGFQVARESFLRDCFRAEDCPFPKHTVAAAARRLEALYRRADRAPLRNDGDSRQVNEAILRAGVNQAMYAKDSWPYLRQALTLAFRGDGTAMLALADVNHGRRPDGSYDNSTEALAAVNCLDHPEQRCAYWPVKGKRFTRKVRAHGSPPIVVVGTTRDPATPYELARRLAGQLENGVLLTHDGDGHTAYKAGSSCLDRQIDRYVITARAPGPGACAKV</sequence>
<dbReference type="InterPro" id="IPR029058">
    <property type="entry name" value="AB_hydrolase_fold"/>
</dbReference>
<feature type="chain" id="PRO_5046083543" evidence="4">
    <location>
        <begin position="28"/>
        <end position="467"/>
    </location>
</feature>
<dbReference type="Proteomes" id="UP001589647">
    <property type="component" value="Unassembled WGS sequence"/>
</dbReference>
<proteinExistence type="inferred from homology"/>
<dbReference type="PANTHER" id="PTHR43248">
    <property type="entry name" value="2-SUCCINYL-6-HYDROXY-2,4-CYCLOHEXADIENE-1-CARBOXYLATE SYNTHASE"/>
    <property type="match status" value="1"/>
</dbReference>
<evidence type="ECO:0000313" key="6">
    <source>
        <dbReference type="EMBL" id="MFB9199644.1"/>
    </source>
</evidence>
<protein>
    <submittedName>
        <fullName evidence="6">Alpha/beta hydrolase</fullName>
    </submittedName>
</protein>
<evidence type="ECO:0000256" key="4">
    <source>
        <dbReference type="SAM" id="SignalP"/>
    </source>
</evidence>
<dbReference type="Pfam" id="PF00561">
    <property type="entry name" value="Abhydrolase_1"/>
    <property type="match status" value="1"/>
</dbReference>
<evidence type="ECO:0000256" key="3">
    <source>
        <dbReference type="ARBA" id="ARBA00022801"/>
    </source>
</evidence>
<comment type="caution">
    <text evidence="6">The sequence shown here is derived from an EMBL/GenBank/DDBJ whole genome shotgun (WGS) entry which is preliminary data.</text>
</comment>
<keyword evidence="3 6" id="KW-0378">Hydrolase</keyword>
<name>A0ABV5I536_9ACTN</name>
<keyword evidence="2 4" id="KW-0732">Signal</keyword>
<dbReference type="InterPro" id="IPR000073">
    <property type="entry name" value="AB_hydrolase_1"/>
</dbReference>
<dbReference type="RefSeq" id="WP_229823001.1">
    <property type="nucleotide sequence ID" value="NZ_BMRC01000001.1"/>
</dbReference>
<dbReference type="SUPFAM" id="SSF53474">
    <property type="entry name" value="alpha/beta-Hydrolases"/>
    <property type="match status" value="1"/>
</dbReference>
<organism evidence="6 7">
    <name type="scientific">Nonomuraea spiralis</name>
    <dbReference type="NCBI Taxonomy" id="46182"/>
    <lineage>
        <taxon>Bacteria</taxon>
        <taxon>Bacillati</taxon>
        <taxon>Actinomycetota</taxon>
        <taxon>Actinomycetes</taxon>
        <taxon>Streptosporangiales</taxon>
        <taxon>Streptosporangiaceae</taxon>
        <taxon>Nonomuraea</taxon>
    </lineage>
</organism>
<gene>
    <name evidence="6" type="ORF">ACFFV7_00455</name>
</gene>
<feature type="signal peptide" evidence="4">
    <location>
        <begin position="1"/>
        <end position="27"/>
    </location>
</feature>
<accession>A0ABV5I536</accession>
<evidence type="ECO:0000256" key="2">
    <source>
        <dbReference type="ARBA" id="ARBA00022729"/>
    </source>
</evidence>